<dbReference type="Gene3D" id="2.30.30.110">
    <property type="match status" value="1"/>
</dbReference>
<comment type="caution">
    <text evidence="1">The sequence shown here is derived from an EMBL/GenBank/DDBJ whole genome shotgun (WGS) entry which is preliminary data.</text>
</comment>
<accession>A0A7V2SJ26</accession>
<dbReference type="GO" id="GO:0016075">
    <property type="term" value="P:rRNA catabolic process"/>
    <property type="evidence" value="ECO:0007669"/>
    <property type="project" value="TreeGrafter"/>
</dbReference>
<dbReference type="Proteomes" id="UP000885722">
    <property type="component" value="Unassembled WGS sequence"/>
</dbReference>
<organism evidence="1">
    <name type="scientific">Nitratifractor salsuginis</name>
    <dbReference type="NCBI Taxonomy" id="269261"/>
    <lineage>
        <taxon>Bacteria</taxon>
        <taxon>Pseudomonadati</taxon>
        <taxon>Campylobacterota</taxon>
        <taxon>Epsilonproteobacteria</taxon>
        <taxon>Campylobacterales</taxon>
        <taxon>Sulfurovaceae</taxon>
        <taxon>Nitratifractor</taxon>
    </lineage>
</organism>
<reference evidence="1" key="1">
    <citation type="journal article" date="2020" name="mSystems">
        <title>Genome- and Community-Level Interaction Insights into Carbon Utilization and Element Cycling Functions of Hydrothermarchaeota in Hydrothermal Sediment.</title>
        <authorList>
            <person name="Zhou Z."/>
            <person name="Liu Y."/>
            <person name="Xu W."/>
            <person name="Pan J."/>
            <person name="Luo Z.H."/>
            <person name="Li M."/>
        </authorList>
    </citation>
    <scope>NUCLEOTIDE SEQUENCE [LARGE SCALE GENOMIC DNA]</scope>
    <source>
        <strain evidence="1">HyVt-513</strain>
    </source>
</reference>
<dbReference type="GO" id="GO:0004521">
    <property type="term" value="F:RNA endonuclease activity"/>
    <property type="evidence" value="ECO:0007669"/>
    <property type="project" value="TreeGrafter"/>
</dbReference>
<dbReference type="Pfam" id="PF02452">
    <property type="entry name" value="PemK_toxin"/>
    <property type="match status" value="1"/>
</dbReference>
<evidence type="ECO:0000313" key="1">
    <source>
        <dbReference type="EMBL" id="HFC03891.1"/>
    </source>
</evidence>
<name>A0A7V2SJ26_9BACT</name>
<dbReference type="AlphaFoldDB" id="A0A7V2SJ26"/>
<dbReference type="NCBIfam" id="NF007386">
    <property type="entry name" value="PRK09907.1"/>
    <property type="match status" value="1"/>
</dbReference>
<dbReference type="GO" id="GO:0006402">
    <property type="term" value="P:mRNA catabolic process"/>
    <property type="evidence" value="ECO:0007669"/>
    <property type="project" value="TreeGrafter"/>
</dbReference>
<dbReference type="PANTHER" id="PTHR33988">
    <property type="entry name" value="ENDORIBONUCLEASE MAZF-RELATED"/>
    <property type="match status" value="1"/>
</dbReference>
<protein>
    <submittedName>
        <fullName evidence="1">Endoribonuclease MazF</fullName>
    </submittedName>
</protein>
<dbReference type="GO" id="GO:0003677">
    <property type="term" value="F:DNA binding"/>
    <property type="evidence" value="ECO:0007669"/>
    <property type="project" value="InterPro"/>
</dbReference>
<proteinExistence type="predicted"/>
<gene>
    <name evidence="1" type="primary">mazF</name>
    <name evidence="1" type="ORF">ENJ74_03355</name>
</gene>
<dbReference type="PANTHER" id="PTHR33988:SF3">
    <property type="entry name" value="ENDORIBONUCLEASE TOXIN CHPB-RELATED"/>
    <property type="match status" value="1"/>
</dbReference>
<sequence>MRSGRDYVPDRGDLVWLDFNPQAGHEQRGRRPALILSPKAYNEKTSLCIALPITSKVKGYPFEVKLDPALPIHGVILADQVKSLDFTVRNAALICRIDEATLHEVQRKLSVLIH</sequence>
<dbReference type="InterPro" id="IPR011067">
    <property type="entry name" value="Plasmid_toxin/cell-grow_inhib"/>
</dbReference>
<dbReference type="SUPFAM" id="SSF50118">
    <property type="entry name" value="Cell growth inhibitor/plasmid maintenance toxic component"/>
    <property type="match status" value="1"/>
</dbReference>
<dbReference type="InterPro" id="IPR003477">
    <property type="entry name" value="PemK-like"/>
</dbReference>
<dbReference type="EMBL" id="DRNO01000227">
    <property type="protein sequence ID" value="HFC03891.1"/>
    <property type="molecule type" value="Genomic_DNA"/>
</dbReference>